<organism evidence="1">
    <name type="scientific">Geobacillus sp. enrichment culture clone fosmid MGS-MG1</name>
    <dbReference type="NCBI Taxonomy" id="1549354"/>
    <lineage>
        <taxon>Bacteria</taxon>
        <taxon>Bacillati</taxon>
        <taxon>Bacillota</taxon>
        <taxon>Bacilli</taxon>
        <taxon>Bacillales</taxon>
        <taxon>Anoxybacillaceae</taxon>
        <taxon>Geobacillus</taxon>
        <taxon>environmental samples</taxon>
    </lineage>
</organism>
<accession>A0A0B5KBW5</accession>
<dbReference type="EMBL" id="KF831418">
    <property type="protein sequence ID" value="AJG38041.1"/>
    <property type="molecule type" value="Genomic_DNA"/>
</dbReference>
<protein>
    <submittedName>
        <fullName evidence="1">TnpR resolvase</fullName>
    </submittedName>
</protein>
<name>A0A0B5KBW5_9BACL</name>
<dbReference type="AlphaFoldDB" id="A0A0B5KBW5"/>
<proteinExistence type="predicted"/>
<evidence type="ECO:0000313" key="1">
    <source>
        <dbReference type="EMBL" id="AJG38041.1"/>
    </source>
</evidence>
<reference evidence="1" key="1">
    <citation type="journal article" date="2015" name="Environ. Microbiol.">
        <title>Pressure adaptation is linked to thermal adaptation in salt-saturated marine habitats.</title>
        <authorList>
            <consortium name="The MAMBA Consortium"/>
            <person name="Alcaide M."/>
            <person name="Stogios P.J."/>
            <person name="Lafraya A."/>
            <person name="Tchigvintsev A."/>
            <person name="Flick R."/>
            <person name="Bargiela R."/>
            <person name="Chernikova T.N."/>
            <person name="Reva O.N."/>
            <person name="Hai T."/>
            <person name="Leggewie C.C."/>
            <person name="Katzke N."/>
            <person name="La Cono V."/>
            <person name="Matesanz R."/>
            <person name="Jebbar M."/>
            <person name="Jaeger K.E."/>
            <person name="Yakimov M.M."/>
            <person name="Yakunin A.F."/>
            <person name="Golyshin P.N."/>
            <person name="Golyshina O.V."/>
            <person name="Savchenko A."/>
            <person name="Ferrer M."/>
        </authorList>
    </citation>
    <scope>NUCLEOTIDE SEQUENCE</scope>
</reference>
<sequence>MTIWSKNIVFELHTFITVVYNRFDQMVIWDMEARTMTDVRRLVEWLQQQGVRADLVKPRAVLPSYRQWMTANGKGMSGCHG</sequence>